<reference evidence="1 2" key="1">
    <citation type="journal article" date="2015" name="PLoS ONE">
        <title>Genomic Characterization of Novel Circular ssDNA Viruses from Insectivorous Bats in Southern Brazil.</title>
        <authorList>
            <person name="Lima F.E."/>
            <person name="Cibulski S.P."/>
            <person name="Dos Santos H.F."/>
            <person name="Teixeira T.F."/>
            <person name="Varela A.P."/>
            <person name="Roehe P.M."/>
            <person name="Delwart E."/>
            <person name="Franco A.C."/>
        </authorList>
    </citation>
    <scope>NUCLEOTIDE SEQUENCE [LARGE SCALE GENOMIC DNA]</scope>
    <source>
        <strain evidence="1">Cluster V</strain>
    </source>
</reference>
<organism evidence="1 2">
    <name type="scientific">Bat circovirus POA/2012/V</name>
    <dbReference type="NCBI Taxonomy" id="1572238"/>
    <lineage>
        <taxon>Viruses</taxon>
        <taxon>Monodnaviria</taxon>
        <taxon>Shotokuvirae</taxon>
        <taxon>Cressdnaviricota</taxon>
        <taxon>Arfiviricetes</taxon>
        <taxon>Jormunvirales</taxon>
        <taxon>Draupnirviridae</taxon>
        <taxon>Vegetinivirus</taxon>
        <taxon>Vegetinivirus molmolis</taxon>
    </lineage>
</organism>
<dbReference type="Proteomes" id="UP000287356">
    <property type="component" value="Segment"/>
</dbReference>
<name>A0A0A0YN52_9VIRU</name>
<sequence>MVRRYRGARTFIRRRRFLRKPRRYRRKHRRGTNDGVRYFKLRRTIEITDLATGNDFSDNPSTASDWASISTLFTHYRVKAMSIRYVPRFNVNQFQSTNNGFRPLAITHDVNSTTGNLSFNAMIARENTRILDASKPFTYYRKMRGIQTQVQTLHPGPWYRTAQPISTQRFFAQTDSPNTINILGGGVLTFYIAAKNRM</sequence>
<accession>A0A0A0YN52</accession>
<protein>
    <submittedName>
        <fullName evidence="1">Capsid</fullName>
    </submittedName>
</protein>
<keyword evidence="2" id="KW-1185">Reference proteome</keyword>
<gene>
    <name evidence="1" type="primary">Cap</name>
</gene>
<dbReference type="EMBL" id="KM382272">
    <property type="protein sequence ID" value="AIX11628.1"/>
    <property type="molecule type" value="Genomic_DNA"/>
</dbReference>
<proteinExistence type="predicted"/>
<evidence type="ECO:0000313" key="2">
    <source>
        <dbReference type="Proteomes" id="UP000287356"/>
    </source>
</evidence>
<evidence type="ECO:0000313" key="1">
    <source>
        <dbReference type="EMBL" id="AIX11628.1"/>
    </source>
</evidence>